<protein>
    <recommendedName>
        <fullName evidence="2 8">Transcription elongation factor GreA</fullName>
    </recommendedName>
    <alternativeName>
        <fullName evidence="7 8">Transcript cleavage factor GreA</fullName>
    </alternativeName>
</protein>
<dbReference type="Gene3D" id="1.10.287.180">
    <property type="entry name" value="Transcription elongation factor, GreA/GreB, N-terminal domain"/>
    <property type="match status" value="1"/>
</dbReference>
<evidence type="ECO:0000256" key="3">
    <source>
        <dbReference type="ARBA" id="ARBA00023015"/>
    </source>
</evidence>
<dbReference type="FunFam" id="1.10.287.180:FF:000001">
    <property type="entry name" value="Transcription elongation factor GreA"/>
    <property type="match status" value="1"/>
</dbReference>
<keyword evidence="4 8" id="KW-0238">DNA-binding</keyword>
<dbReference type="InterPro" id="IPR018151">
    <property type="entry name" value="TF_GreA/GreB_CS"/>
</dbReference>
<proteinExistence type="inferred from homology"/>
<organism evidence="12 13">
    <name type="scientific">Kineococcus rhizosphaerae</name>
    <dbReference type="NCBI Taxonomy" id="559628"/>
    <lineage>
        <taxon>Bacteria</taxon>
        <taxon>Bacillati</taxon>
        <taxon>Actinomycetota</taxon>
        <taxon>Actinomycetes</taxon>
        <taxon>Kineosporiales</taxon>
        <taxon>Kineosporiaceae</taxon>
        <taxon>Kineococcus</taxon>
    </lineage>
</organism>
<gene>
    <name evidence="8" type="primary">greA</name>
    <name evidence="12" type="ORF">CLV37_105140</name>
</gene>
<comment type="similarity">
    <text evidence="1 8 9">Belongs to the GreA/GreB family.</text>
</comment>
<dbReference type="InterPro" id="IPR028624">
    <property type="entry name" value="Tscrpt_elong_fac_GreA/B"/>
</dbReference>
<name>A0A2T0R4E4_9ACTN</name>
<dbReference type="SUPFAM" id="SSF54534">
    <property type="entry name" value="FKBP-like"/>
    <property type="match status" value="1"/>
</dbReference>
<dbReference type="GO" id="GO:0006354">
    <property type="term" value="P:DNA-templated transcription elongation"/>
    <property type="evidence" value="ECO:0007669"/>
    <property type="project" value="TreeGrafter"/>
</dbReference>
<comment type="caution">
    <text evidence="12">The sequence shown here is derived from an EMBL/GenBank/DDBJ whole genome shotgun (WGS) entry which is preliminary data.</text>
</comment>
<sequence length="165" mass="17885">MSETTTGSTTWLTQDAYDRLKAEYEHLAGEGRTELAKRIEQAREEGDLKENAGYHAAKEEQGKQELRIRQLRHLLETAQVGDAPVSAAGEVSLGHVVTVELAGDEMRFLLGSREMGDAAGLDVYSEKSPLGSAILGHKPGDEVQYTAPNGKVFPVKVVSSEPYTG</sequence>
<feature type="domain" description="Transcription elongation factor GreA/GreB C-terminal" evidence="10">
    <location>
        <begin position="88"/>
        <end position="159"/>
    </location>
</feature>
<reference evidence="12 13" key="1">
    <citation type="submission" date="2018-03" db="EMBL/GenBank/DDBJ databases">
        <title>Genomic Encyclopedia of Archaeal and Bacterial Type Strains, Phase II (KMG-II): from individual species to whole genera.</title>
        <authorList>
            <person name="Goeker M."/>
        </authorList>
    </citation>
    <scope>NUCLEOTIDE SEQUENCE [LARGE SCALE GENOMIC DNA]</scope>
    <source>
        <strain evidence="12 13">DSM 19711</strain>
    </source>
</reference>
<evidence type="ECO:0000256" key="8">
    <source>
        <dbReference type="HAMAP-Rule" id="MF_00105"/>
    </source>
</evidence>
<dbReference type="AlphaFoldDB" id="A0A2T0R4E4"/>
<dbReference type="GO" id="GO:0032784">
    <property type="term" value="P:regulation of DNA-templated transcription elongation"/>
    <property type="evidence" value="ECO:0007669"/>
    <property type="project" value="UniProtKB-UniRule"/>
</dbReference>
<dbReference type="InterPro" id="IPR036953">
    <property type="entry name" value="GreA/GreB_C_sf"/>
</dbReference>
<dbReference type="InterPro" id="IPR006359">
    <property type="entry name" value="Tscrpt_elong_fac_GreA"/>
</dbReference>
<feature type="domain" description="Transcription elongation factor GreA/GreB N-terminal" evidence="11">
    <location>
        <begin position="11"/>
        <end position="80"/>
    </location>
</feature>
<dbReference type="SUPFAM" id="SSF46557">
    <property type="entry name" value="GreA transcript cleavage protein, N-terminal domain"/>
    <property type="match status" value="1"/>
</dbReference>
<evidence type="ECO:0000313" key="12">
    <source>
        <dbReference type="EMBL" id="PRY15214.1"/>
    </source>
</evidence>
<keyword evidence="12" id="KW-0251">Elongation factor</keyword>
<dbReference type="InterPro" id="IPR023459">
    <property type="entry name" value="Tscrpt_elong_fac_GreA/B_fam"/>
</dbReference>
<evidence type="ECO:0000256" key="5">
    <source>
        <dbReference type="ARBA" id="ARBA00023163"/>
    </source>
</evidence>
<dbReference type="PIRSF" id="PIRSF006092">
    <property type="entry name" value="GreA_GreB"/>
    <property type="match status" value="1"/>
</dbReference>
<evidence type="ECO:0000256" key="7">
    <source>
        <dbReference type="ARBA" id="ARBA00030776"/>
    </source>
</evidence>
<evidence type="ECO:0000259" key="11">
    <source>
        <dbReference type="Pfam" id="PF03449"/>
    </source>
</evidence>
<dbReference type="HAMAP" id="MF_00105">
    <property type="entry name" value="GreA_GreB"/>
    <property type="match status" value="1"/>
</dbReference>
<dbReference type="InterPro" id="IPR001437">
    <property type="entry name" value="Tscrpt_elong_fac_GreA/B_C"/>
</dbReference>
<evidence type="ECO:0000256" key="4">
    <source>
        <dbReference type="ARBA" id="ARBA00023125"/>
    </source>
</evidence>
<dbReference type="EMBL" id="PVZF01000005">
    <property type="protein sequence ID" value="PRY15214.1"/>
    <property type="molecule type" value="Genomic_DNA"/>
</dbReference>
<accession>A0A2T0R4E4</accession>
<evidence type="ECO:0000256" key="1">
    <source>
        <dbReference type="ARBA" id="ARBA00008213"/>
    </source>
</evidence>
<evidence type="ECO:0000259" key="10">
    <source>
        <dbReference type="Pfam" id="PF01272"/>
    </source>
</evidence>
<dbReference type="Pfam" id="PF03449">
    <property type="entry name" value="GreA_GreB_N"/>
    <property type="match status" value="1"/>
</dbReference>
<dbReference type="OrthoDB" id="9797227at2"/>
<dbReference type="Pfam" id="PF01272">
    <property type="entry name" value="GreA_GreB"/>
    <property type="match status" value="1"/>
</dbReference>
<keyword evidence="12" id="KW-0648">Protein biosynthesis</keyword>
<dbReference type="GO" id="GO:0003746">
    <property type="term" value="F:translation elongation factor activity"/>
    <property type="evidence" value="ECO:0007669"/>
    <property type="project" value="UniProtKB-KW"/>
</dbReference>
<dbReference type="GO" id="GO:0003677">
    <property type="term" value="F:DNA binding"/>
    <property type="evidence" value="ECO:0007669"/>
    <property type="project" value="UniProtKB-UniRule"/>
</dbReference>
<dbReference type="GO" id="GO:0070063">
    <property type="term" value="F:RNA polymerase binding"/>
    <property type="evidence" value="ECO:0007669"/>
    <property type="project" value="InterPro"/>
</dbReference>
<evidence type="ECO:0000256" key="9">
    <source>
        <dbReference type="RuleBase" id="RU000556"/>
    </source>
</evidence>
<evidence type="ECO:0000256" key="2">
    <source>
        <dbReference type="ARBA" id="ARBA00013729"/>
    </source>
</evidence>
<keyword evidence="13" id="KW-1185">Reference proteome</keyword>
<dbReference type="PANTHER" id="PTHR30437">
    <property type="entry name" value="TRANSCRIPTION ELONGATION FACTOR GREA"/>
    <property type="match status" value="1"/>
</dbReference>
<keyword evidence="3 8" id="KW-0805">Transcription regulation</keyword>
<evidence type="ECO:0000256" key="6">
    <source>
        <dbReference type="ARBA" id="ARBA00024916"/>
    </source>
</evidence>
<dbReference type="InterPro" id="IPR036805">
    <property type="entry name" value="Tscrpt_elong_fac_GreA/B_N_sf"/>
</dbReference>
<dbReference type="Proteomes" id="UP000238083">
    <property type="component" value="Unassembled WGS sequence"/>
</dbReference>
<dbReference type="InterPro" id="IPR022691">
    <property type="entry name" value="Tscrpt_elong_fac_GreA/B_N"/>
</dbReference>
<dbReference type="RefSeq" id="WP_106210430.1">
    <property type="nucleotide sequence ID" value="NZ_PVZF01000005.1"/>
</dbReference>
<dbReference type="PROSITE" id="PS00830">
    <property type="entry name" value="GREAB_2"/>
    <property type="match status" value="1"/>
</dbReference>
<dbReference type="NCBIfam" id="NF001262">
    <property type="entry name" value="PRK00226.1-3"/>
    <property type="match status" value="1"/>
</dbReference>
<dbReference type="PANTHER" id="PTHR30437:SF4">
    <property type="entry name" value="TRANSCRIPTION ELONGATION FACTOR GREA"/>
    <property type="match status" value="1"/>
</dbReference>
<comment type="function">
    <text evidence="6 8 9">Necessary for efficient RNA polymerase transcription elongation past template-encoded arresting sites. The arresting sites in DNA have the property of trapping a certain fraction of elongating RNA polymerases that pass through, resulting in locked ternary complexes. Cleavage of the nascent transcript by cleavage factors such as GreA or GreB allows the resumption of elongation from the new 3'terminus. GreA releases sequences of 2 to 3 nucleotides.</text>
</comment>
<dbReference type="Gene3D" id="3.10.50.30">
    <property type="entry name" value="Transcription elongation factor, GreA/GreB, C-terminal domain"/>
    <property type="match status" value="1"/>
</dbReference>
<dbReference type="NCBIfam" id="TIGR01462">
    <property type="entry name" value="greA"/>
    <property type="match status" value="1"/>
</dbReference>
<evidence type="ECO:0000313" key="13">
    <source>
        <dbReference type="Proteomes" id="UP000238083"/>
    </source>
</evidence>
<keyword evidence="5 8" id="KW-0804">Transcription</keyword>